<comment type="similarity">
    <text evidence="5">Belongs to the U2 small nuclear ribonucleoprotein A family.</text>
</comment>
<evidence type="ECO:0000313" key="9">
    <source>
        <dbReference type="Proteomes" id="UP000268162"/>
    </source>
</evidence>
<dbReference type="Gene3D" id="3.80.10.10">
    <property type="entry name" value="Ribonuclease Inhibitor"/>
    <property type="match status" value="1"/>
</dbReference>
<organism evidence="8 9">
    <name type="scientific">Dimargaris cristalligena</name>
    <dbReference type="NCBI Taxonomy" id="215637"/>
    <lineage>
        <taxon>Eukaryota</taxon>
        <taxon>Fungi</taxon>
        <taxon>Fungi incertae sedis</taxon>
        <taxon>Zoopagomycota</taxon>
        <taxon>Kickxellomycotina</taxon>
        <taxon>Dimargaritomycetes</taxon>
        <taxon>Dimargaritales</taxon>
        <taxon>Dimargaritaceae</taxon>
        <taxon>Dimargaris</taxon>
    </lineage>
</organism>
<gene>
    <name evidence="8" type="ORF">BJ085DRAFT_18951</name>
</gene>
<dbReference type="GO" id="GO:0005686">
    <property type="term" value="C:U2 snRNP"/>
    <property type="evidence" value="ECO:0007669"/>
    <property type="project" value="TreeGrafter"/>
</dbReference>
<feature type="compositionally biased region" description="Polar residues" evidence="7">
    <location>
        <begin position="205"/>
        <end position="215"/>
    </location>
</feature>
<dbReference type="GO" id="GO:0000398">
    <property type="term" value="P:mRNA splicing, via spliceosome"/>
    <property type="evidence" value="ECO:0007669"/>
    <property type="project" value="InterPro"/>
</dbReference>
<sequence length="281" mass="31305">MRLTVDLIQQSPTFINAVKDRELDLRGNKIATIENLGATKDLNDTLNFCDNDLRKLDNLPLLMRLRTLLISNNRVRTIEPNFAQKVPQLETLVLTKNLISHLVDLEPLRGLPYLQYLSLLDNPVTKEKHYRSWVIWRLPSVRVLDFQRIKQKERQDAAKLFSVGKGEMTSLAKSILDIDTNTFVPGEGVVGNEADSGDAMDAAPSSGSALAEQQAQLRDRIAQSTSFIAGVQRLENLMDAGHIAGGLAHRAPGQKSTVPNEVDEFSMTVDQAQDKSDTEMQ</sequence>
<keyword evidence="4" id="KW-0539">Nucleus</keyword>
<dbReference type="GO" id="GO:0030620">
    <property type="term" value="F:U2 snRNA binding"/>
    <property type="evidence" value="ECO:0007669"/>
    <property type="project" value="InterPro"/>
</dbReference>
<name>A0A4Q0A2X2_9FUNG</name>
<dbReference type="InterPro" id="IPR032675">
    <property type="entry name" value="LRR_dom_sf"/>
</dbReference>
<dbReference type="InterPro" id="IPR044640">
    <property type="entry name" value="RU2A"/>
</dbReference>
<evidence type="ECO:0000256" key="2">
    <source>
        <dbReference type="ARBA" id="ARBA00022614"/>
    </source>
</evidence>
<keyword evidence="3" id="KW-0677">Repeat</keyword>
<dbReference type="InterPro" id="IPR001611">
    <property type="entry name" value="Leu-rich_rpt"/>
</dbReference>
<dbReference type="EMBL" id="ML002208">
    <property type="protein sequence ID" value="RKP40473.1"/>
    <property type="molecule type" value="Genomic_DNA"/>
</dbReference>
<protein>
    <recommendedName>
        <fullName evidence="6">U2 small nuclear ribonucleoprotein A'</fullName>
    </recommendedName>
</protein>
<feature type="compositionally biased region" description="Basic and acidic residues" evidence="7">
    <location>
        <begin position="272"/>
        <end position="281"/>
    </location>
</feature>
<dbReference type="PANTHER" id="PTHR10552">
    <property type="entry name" value="U2 SMALL NUCLEAR RIBONUCLEOPROTEIN A"/>
    <property type="match status" value="1"/>
</dbReference>
<evidence type="ECO:0000313" key="8">
    <source>
        <dbReference type="EMBL" id="RKP40473.1"/>
    </source>
</evidence>
<evidence type="ECO:0000256" key="3">
    <source>
        <dbReference type="ARBA" id="ARBA00022737"/>
    </source>
</evidence>
<feature type="region of interest" description="Disordered" evidence="7">
    <location>
        <begin position="247"/>
        <end position="281"/>
    </location>
</feature>
<accession>A0A4Q0A2X2</accession>
<evidence type="ECO:0000256" key="4">
    <source>
        <dbReference type="ARBA" id="ARBA00023242"/>
    </source>
</evidence>
<dbReference type="PROSITE" id="PS51450">
    <property type="entry name" value="LRR"/>
    <property type="match status" value="2"/>
</dbReference>
<feature type="region of interest" description="Disordered" evidence="7">
    <location>
        <begin position="191"/>
        <end position="215"/>
    </location>
</feature>
<reference evidence="9" key="1">
    <citation type="journal article" date="2018" name="Nat. Microbiol.">
        <title>Leveraging single-cell genomics to expand the fungal tree of life.</title>
        <authorList>
            <person name="Ahrendt S.R."/>
            <person name="Quandt C.A."/>
            <person name="Ciobanu D."/>
            <person name="Clum A."/>
            <person name="Salamov A."/>
            <person name="Andreopoulos B."/>
            <person name="Cheng J.F."/>
            <person name="Woyke T."/>
            <person name="Pelin A."/>
            <person name="Henrissat B."/>
            <person name="Reynolds N.K."/>
            <person name="Benny G.L."/>
            <person name="Smith M.E."/>
            <person name="James T.Y."/>
            <person name="Grigoriev I.V."/>
        </authorList>
    </citation>
    <scope>NUCLEOTIDE SEQUENCE [LARGE SCALE GENOMIC DNA]</scope>
    <source>
        <strain evidence="9">RSA 468</strain>
    </source>
</reference>
<dbReference type="AlphaFoldDB" id="A0A4Q0A2X2"/>
<dbReference type="Proteomes" id="UP000268162">
    <property type="component" value="Unassembled WGS sequence"/>
</dbReference>
<dbReference type="PANTHER" id="PTHR10552:SF6">
    <property type="entry name" value="U2 SMALL NUCLEAR RIBONUCLEOPROTEIN A"/>
    <property type="match status" value="1"/>
</dbReference>
<dbReference type="SUPFAM" id="SSF52058">
    <property type="entry name" value="L domain-like"/>
    <property type="match status" value="1"/>
</dbReference>
<dbReference type="Pfam" id="PF14580">
    <property type="entry name" value="LRR_9"/>
    <property type="match status" value="1"/>
</dbReference>
<keyword evidence="2" id="KW-0433">Leucine-rich repeat</keyword>
<proteinExistence type="inferred from homology"/>
<evidence type="ECO:0000256" key="5">
    <source>
        <dbReference type="ARBA" id="ARBA00024196"/>
    </source>
</evidence>
<evidence type="ECO:0000256" key="1">
    <source>
        <dbReference type="ARBA" id="ARBA00004123"/>
    </source>
</evidence>
<dbReference type="FunFam" id="3.80.10.10:FF:000026">
    <property type="entry name" value="U2 small nuclear ribonucleoprotein A"/>
    <property type="match status" value="1"/>
</dbReference>
<evidence type="ECO:0000256" key="6">
    <source>
        <dbReference type="ARBA" id="ARBA00024238"/>
    </source>
</evidence>
<dbReference type="STRING" id="215637.A0A4Q0A2X2"/>
<comment type="subcellular location">
    <subcellularLocation>
        <location evidence="1">Nucleus</location>
    </subcellularLocation>
</comment>
<keyword evidence="9" id="KW-1185">Reference proteome</keyword>
<evidence type="ECO:0000256" key="7">
    <source>
        <dbReference type="SAM" id="MobiDB-lite"/>
    </source>
</evidence>